<dbReference type="PANTHER" id="PTHR24198">
    <property type="entry name" value="ANKYRIN REPEAT AND PROTEIN KINASE DOMAIN-CONTAINING PROTEIN"/>
    <property type="match status" value="1"/>
</dbReference>
<keyword evidence="5" id="KW-1185">Reference proteome</keyword>
<evidence type="ECO:0000313" key="5">
    <source>
        <dbReference type="Proteomes" id="UP000234585"/>
    </source>
</evidence>
<evidence type="ECO:0000256" key="2">
    <source>
        <dbReference type="ARBA" id="ARBA00023043"/>
    </source>
</evidence>
<organism evidence="4 5">
    <name type="scientific">Aspergillus candidus</name>
    <dbReference type="NCBI Taxonomy" id="41067"/>
    <lineage>
        <taxon>Eukaryota</taxon>
        <taxon>Fungi</taxon>
        <taxon>Dikarya</taxon>
        <taxon>Ascomycota</taxon>
        <taxon>Pezizomycotina</taxon>
        <taxon>Eurotiomycetes</taxon>
        <taxon>Eurotiomycetidae</taxon>
        <taxon>Eurotiales</taxon>
        <taxon>Aspergillaceae</taxon>
        <taxon>Aspergillus</taxon>
        <taxon>Aspergillus subgen. Circumdati</taxon>
    </lineage>
</organism>
<evidence type="ECO:0000313" key="4">
    <source>
        <dbReference type="EMBL" id="PLB40856.1"/>
    </source>
</evidence>
<dbReference type="GO" id="GO:0005737">
    <property type="term" value="C:cytoplasm"/>
    <property type="evidence" value="ECO:0007669"/>
    <property type="project" value="TreeGrafter"/>
</dbReference>
<dbReference type="InterPro" id="IPR036770">
    <property type="entry name" value="Ankyrin_rpt-contain_sf"/>
</dbReference>
<dbReference type="AlphaFoldDB" id="A0A2I2FJQ1"/>
<dbReference type="RefSeq" id="XP_024674868.1">
    <property type="nucleotide sequence ID" value="XM_024816037.1"/>
</dbReference>
<dbReference type="GeneID" id="36523197"/>
<evidence type="ECO:0000256" key="1">
    <source>
        <dbReference type="ARBA" id="ARBA00022737"/>
    </source>
</evidence>
<name>A0A2I2FJQ1_ASPCN</name>
<keyword evidence="2 3" id="KW-0040">ANK repeat</keyword>
<reference evidence="4 5" key="1">
    <citation type="submission" date="2017-12" db="EMBL/GenBank/DDBJ databases">
        <authorList>
            <consortium name="DOE Joint Genome Institute"/>
            <person name="Haridas S."/>
            <person name="Kjaerbolling I."/>
            <person name="Vesth T.C."/>
            <person name="Frisvad J.C."/>
            <person name="Nybo J.L."/>
            <person name="Theobald S."/>
            <person name="Kuo A."/>
            <person name="Bowyer P."/>
            <person name="Matsuda Y."/>
            <person name="Mondo S."/>
            <person name="Lyhne E.K."/>
            <person name="Kogle M.E."/>
            <person name="Clum A."/>
            <person name="Lipzen A."/>
            <person name="Salamov A."/>
            <person name="Ngan C.Y."/>
            <person name="Daum C."/>
            <person name="Chiniquy J."/>
            <person name="Barry K."/>
            <person name="LaButti K."/>
            <person name="Simmons B.A."/>
            <person name="Magnuson J.K."/>
            <person name="Mortensen U.H."/>
            <person name="Larsen T.O."/>
            <person name="Grigoriev I.V."/>
            <person name="Baker S.E."/>
            <person name="Andersen M.R."/>
            <person name="Nordberg H.P."/>
            <person name="Cantor M.N."/>
            <person name="Hua S.X."/>
        </authorList>
    </citation>
    <scope>NUCLEOTIDE SEQUENCE [LARGE SCALE GENOMIC DNA]</scope>
    <source>
        <strain evidence="4 5">CBS 102.13</strain>
    </source>
</reference>
<dbReference type="STRING" id="41067.A0A2I2FJQ1"/>
<dbReference type="OrthoDB" id="20872at2759"/>
<dbReference type="SUPFAM" id="SSF48403">
    <property type="entry name" value="Ankyrin repeat"/>
    <property type="match status" value="2"/>
</dbReference>
<dbReference type="PANTHER" id="PTHR24198:SF165">
    <property type="entry name" value="ANKYRIN REPEAT-CONTAINING PROTEIN-RELATED"/>
    <property type="match status" value="1"/>
</dbReference>
<dbReference type="InterPro" id="IPR002110">
    <property type="entry name" value="Ankyrin_rpt"/>
</dbReference>
<dbReference type="Pfam" id="PF12796">
    <property type="entry name" value="Ank_2"/>
    <property type="match status" value="2"/>
</dbReference>
<accession>A0A2I2FJQ1</accession>
<feature type="repeat" description="ANK" evidence="3">
    <location>
        <begin position="317"/>
        <end position="341"/>
    </location>
</feature>
<sequence>MHACKSLQDLPMDILLSVADNLDLQGLFTLIHTLPHLAPYLSTAHMSTQEIDRGTILHLLAEEHGTRIDLFETAVRKIQGPQINAQDTYRRTALSTAICFYKISMVGMLLQHPNIDVNRPDKYGIPPLQLAAIMGSTYIISMLLDHDSIDTSLPLVPGGQALATAARQALKAGQKDQYHALLEGLVTQTRLHVDDRNNFNGTLLSKAAEAGDATMVSVLLMMRDDDLASSSRTNPTRRPLINVNAETHSSSTPLTYALILNHKAIIQQLIPRPDVDVNLQGFCRPPLTLVILQGDTDTAKLLLARGADLKADALDFAGRTPLSYAAECGHTEIVRLLLERSDVDPHRVDSERLSPLLHAIAADKSDVVMMLLCRGDAVCCSFDLVLHSPAIYCAMLEHPEWLALWPRCDCLGCGYYHLNDPAYVSRPDWKQYVRDYYLK</sequence>
<dbReference type="Proteomes" id="UP000234585">
    <property type="component" value="Unassembled WGS sequence"/>
</dbReference>
<keyword evidence="1" id="KW-0677">Repeat</keyword>
<dbReference type="PROSITE" id="PS50297">
    <property type="entry name" value="ANK_REP_REGION"/>
    <property type="match status" value="1"/>
</dbReference>
<dbReference type="EMBL" id="KZ559123">
    <property type="protein sequence ID" value="PLB40856.1"/>
    <property type="molecule type" value="Genomic_DNA"/>
</dbReference>
<dbReference type="SMART" id="SM00248">
    <property type="entry name" value="ANK"/>
    <property type="match status" value="7"/>
</dbReference>
<proteinExistence type="predicted"/>
<gene>
    <name evidence="4" type="ORF">BDW47DRAFT_123385</name>
</gene>
<protein>
    <submittedName>
        <fullName evidence="4">Ankyrin repeat-containing domain protein</fullName>
    </submittedName>
</protein>
<evidence type="ECO:0000256" key="3">
    <source>
        <dbReference type="PROSITE-ProRule" id="PRU00023"/>
    </source>
</evidence>
<dbReference type="Gene3D" id="1.25.40.20">
    <property type="entry name" value="Ankyrin repeat-containing domain"/>
    <property type="match status" value="2"/>
</dbReference>
<dbReference type="PROSITE" id="PS50088">
    <property type="entry name" value="ANK_REPEAT"/>
    <property type="match status" value="1"/>
</dbReference>